<dbReference type="GeneID" id="116292923"/>
<dbReference type="PROSITE" id="PS50060">
    <property type="entry name" value="MAM_2"/>
    <property type="match status" value="1"/>
</dbReference>
<evidence type="ECO:0000256" key="1">
    <source>
        <dbReference type="ARBA" id="ARBA00006373"/>
    </source>
</evidence>
<feature type="region of interest" description="Disordered" evidence="5">
    <location>
        <begin position="673"/>
        <end position="695"/>
    </location>
</feature>
<dbReference type="Gene3D" id="2.40.155.10">
    <property type="entry name" value="Green fluorescent protein"/>
    <property type="match status" value="1"/>
</dbReference>
<dbReference type="RefSeq" id="XP_031556126.1">
    <property type="nucleotide sequence ID" value="XM_031700266.1"/>
</dbReference>
<dbReference type="SUPFAM" id="SSF57440">
    <property type="entry name" value="Kringle-like"/>
    <property type="match status" value="1"/>
</dbReference>
<name>A0A6P8HJY4_ACTTE</name>
<feature type="chain" id="PRO_5027887305" evidence="7">
    <location>
        <begin position="25"/>
        <end position="825"/>
    </location>
</feature>
<organism evidence="10 11">
    <name type="scientific">Actinia tenebrosa</name>
    <name type="common">Australian red waratah sea anemone</name>
    <dbReference type="NCBI Taxonomy" id="6105"/>
    <lineage>
        <taxon>Eukaryota</taxon>
        <taxon>Metazoa</taxon>
        <taxon>Cnidaria</taxon>
        <taxon>Anthozoa</taxon>
        <taxon>Hexacorallia</taxon>
        <taxon>Actiniaria</taxon>
        <taxon>Actiniidae</taxon>
        <taxon>Actinia</taxon>
    </lineage>
</organism>
<dbReference type="PROSITE" id="PS01186">
    <property type="entry name" value="EGF_2"/>
    <property type="match status" value="1"/>
</dbReference>
<feature type="compositionally biased region" description="Polar residues" evidence="5">
    <location>
        <begin position="787"/>
        <end position="801"/>
    </location>
</feature>
<evidence type="ECO:0000256" key="2">
    <source>
        <dbReference type="ARBA" id="ARBA00022737"/>
    </source>
</evidence>
<sequence length="825" mass="90242">MLRFRKLPTLVIIFYGLQLHHCTAGEEPTGSTTNCSQTVSHQGETASKCCVFPFVYLGEQHNSCIKTSDGAAWCSKTANYDIDGKKIDCPTTNPDDGGGGDSGEGQCHSFPSGISSLIGGTIAPDRRWNLQCHPSRAVTSLWDDVNRFTLLGDVKCCDAPVDQNISYVFNLSMRIGGGYDPKSRWKAQCPDNYVITGLHAQKAGLKKWKRFGNLDAVKCSLLLEHRLDYDSCTTVDLPDKTGGTRDSTATWRTECPSEHFISALYNDLKFTGVKKIKCCPARAVAISQKVCTFEDGVCGLWEFINPDRDGSWKLRNGAGLGTVDHTTGKATGHVIYMTSNISQLSTVGVKSSEQGRCLSLWYTMKGNSRIDLMALLYDENIDGLVERTLGDVETGENRKWMEKQAVLPRKHNYQLIIQGVSRGIPSEITLDDIQIKPERFCIGLCSSLGPLQGSSSIHDGPLTPWQASCRGVSSSSSSSSSTLTSIVTGLWDKQGSHFQTLEYLKCCNMPVNTYYKILLTGKEGGSASENERWNAQCKDNYVLTGIYSLNKFNGFYQLQCSSLYQSRVDYSNCVVIWAEERNHEGDPISQHIECPSGMVVIGLFDHQGDNNRTSFADIDAVKCCMVDTPDCVTQADCNINADCVTTNTVMKCSCKTGFYGNGKVCKSVVPPTSTTESPITKKQNATTDIPVNPSTPTTTYINPGVDTSGNGLGFSTSSSISNRRQQNSQSVILITVTVVGILVAVLLGVLVWRVRRAKKARLRVQGSNTAKPDQAEMTPFNDIKIINNDNPAQDQQVTSSHLAVVGEEDDSSRAPNNPHQNDNSK</sequence>
<dbReference type="InterPro" id="IPR009017">
    <property type="entry name" value="GFP"/>
</dbReference>
<evidence type="ECO:0000259" key="8">
    <source>
        <dbReference type="PROSITE" id="PS50060"/>
    </source>
</evidence>
<dbReference type="Proteomes" id="UP000515163">
    <property type="component" value="Unplaced"/>
</dbReference>
<feature type="non-terminal residue" evidence="11">
    <location>
        <position position="825"/>
    </location>
</feature>
<dbReference type="Gene3D" id="2.10.10.10">
    <property type="entry name" value="Fibronectin, type II, collagen-binding"/>
    <property type="match status" value="1"/>
</dbReference>
<dbReference type="SMART" id="SM00137">
    <property type="entry name" value="MAM"/>
    <property type="match status" value="1"/>
</dbReference>
<accession>A0A6P8HJY4</accession>
<feature type="domain" description="Fibronectin type-II" evidence="9">
    <location>
        <begin position="45"/>
        <end position="91"/>
    </location>
</feature>
<keyword evidence="6" id="KW-0812">Transmembrane</keyword>
<dbReference type="Pfam" id="PF00629">
    <property type="entry name" value="MAM"/>
    <property type="match status" value="1"/>
</dbReference>
<evidence type="ECO:0000256" key="4">
    <source>
        <dbReference type="PROSITE-ProRule" id="PRU00479"/>
    </source>
</evidence>
<evidence type="ECO:0000256" key="6">
    <source>
        <dbReference type="SAM" id="Phobius"/>
    </source>
</evidence>
<evidence type="ECO:0000256" key="5">
    <source>
        <dbReference type="SAM" id="MobiDB-lite"/>
    </source>
</evidence>
<comment type="similarity">
    <text evidence="1">Belongs to the EGF domain peptide family.</text>
</comment>
<dbReference type="PROSITE" id="PS51092">
    <property type="entry name" value="FN2_2"/>
    <property type="match status" value="1"/>
</dbReference>
<feature type="signal peptide" evidence="7">
    <location>
        <begin position="1"/>
        <end position="24"/>
    </location>
</feature>
<feature type="compositionally biased region" description="Polar residues" evidence="5">
    <location>
        <begin position="813"/>
        <end position="825"/>
    </location>
</feature>
<dbReference type="Pfam" id="PF00040">
    <property type="entry name" value="fn2"/>
    <property type="match status" value="1"/>
</dbReference>
<feature type="transmembrane region" description="Helical" evidence="6">
    <location>
        <begin position="731"/>
        <end position="752"/>
    </location>
</feature>
<protein>
    <submittedName>
        <fullName evidence="11">Uncharacterized protein LOC116292923</fullName>
    </submittedName>
</protein>
<dbReference type="InterPro" id="IPR013806">
    <property type="entry name" value="Kringle-like"/>
</dbReference>
<proteinExistence type="inferred from homology"/>
<evidence type="ECO:0000313" key="11">
    <source>
        <dbReference type="RefSeq" id="XP_031556126.1"/>
    </source>
</evidence>
<dbReference type="SMART" id="SM00059">
    <property type="entry name" value="FN2"/>
    <property type="match status" value="1"/>
</dbReference>
<dbReference type="InterPro" id="IPR000998">
    <property type="entry name" value="MAM_dom"/>
</dbReference>
<feature type="domain" description="MAM" evidence="8">
    <location>
        <begin position="289"/>
        <end position="443"/>
    </location>
</feature>
<keyword evidence="2" id="KW-0677">Repeat</keyword>
<evidence type="ECO:0000256" key="3">
    <source>
        <dbReference type="ARBA" id="ARBA00023157"/>
    </source>
</evidence>
<gene>
    <name evidence="11" type="primary">LOC116292923</name>
</gene>
<reference evidence="11" key="1">
    <citation type="submission" date="2025-08" db="UniProtKB">
        <authorList>
            <consortium name="RefSeq"/>
        </authorList>
    </citation>
    <scope>IDENTIFICATION</scope>
    <source>
        <tissue evidence="11">Tentacle</tissue>
    </source>
</reference>
<dbReference type="AlphaFoldDB" id="A0A6P8HJY4"/>
<keyword evidence="7" id="KW-0732">Signal</keyword>
<evidence type="ECO:0000259" key="9">
    <source>
        <dbReference type="PROSITE" id="PS51092"/>
    </source>
</evidence>
<dbReference type="InParanoid" id="A0A6P8HJY4"/>
<dbReference type="SUPFAM" id="SSF49899">
    <property type="entry name" value="Concanavalin A-like lectins/glucanases"/>
    <property type="match status" value="1"/>
</dbReference>
<keyword evidence="6" id="KW-1133">Transmembrane helix</keyword>
<dbReference type="InterPro" id="IPR013320">
    <property type="entry name" value="ConA-like_dom_sf"/>
</dbReference>
<dbReference type="InterPro" id="IPR036943">
    <property type="entry name" value="FN_type2_sf"/>
</dbReference>
<dbReference type="InterPro" id="IPR000562">
    <property type="entry name" value="FN_type2_dom"/>
</dbReference>
<dbReference type="Gene3D" id="2.60.120.200">
    <property type="match status" value="1"/>
</dbReference>
<evidence type="ECO:0000256" key="7">
    <source>
        <dbReference type="SAM" id="SignalP"/>
    </source>
</evidence>
<keyword evidence="3" id="KW-1015">Disulfide bond</keyword>
<dbReference type="GO" id="GO:0016020">
    <property type="term" value="C:membrane"/>
    <property type="evidence" value="ECO:0007669"/>
    <property type="project" value="InterPro"/>
</dbReference>
<keyword evidence="10" id="KW-1185">Reference proteome</keyword>
<dbReference type="KEGG" id="aten:116292923"/>
<evidence type="ECO:0000313" key="10">
    <source>
        <dbReference type="Proteomes" id="UP000515163"/>
    </source>
</evidence>
<comment type="caution">
    <text evidence="4">Lacks conserved residue(s) required for the propagation of feature annotation.</text>
</comment>
<feature type="region of interest" description="Disordered" evidence="5">
    <location>
        <begin position="787"/>
        <end position="825"/>
    </location>
</feature>
<dbReference type="InterPro" id="IPR000742">
    <property type="entry name" value="EGF"/>
</dbReference>
<dbReference type="OrthoDB" id="5987368at2759"/>
<keyword evidence="6" id="KW-0472">Membrane</keyword>